<dbReference type="EMBL" id="CP092866">
    <property type="protein sequence ID" value="UYV66816.1"/>
    <property type="molecule type" value="Genomic_DNA"/>
</dbReference>
<dbReference type="Proteomes" id="UP001235939">
    <property type="component" value="Chromosome 04"/>
</dbReference>
<evidence type="ECO:0000313" key="2">
    <source>
        <dbReference type="Proteomes" id="UP001235939"/>
    </source>
</evidence>
<reference evidence="1 2" key="1">
    <citation type="submission" date="2022-01" db="EMBL/GenBank/DDBJ databases">
        <title>A chromosomal length assembly of Cordylochernes scorpioides.</title>
        <authorList>
            <person name="Zeh D."/>
            <person name="Zeh J."/>
        </authorList>
    </citation>
    <scope>NUCLEOTIDE SEQUENCE [LARGE SCALE GENOMIC DNA]</scope>
    <source>
        <strain evidence="1">IN4F17</strain>
        <tissue evidence="1">Whole Body</tissue>
    </source>
</reference>
<sequence length="89" mass="10236">MHTHLWRYKSPGIDGLMVEMIDAADGSAINVLRQFCNTIWSTRVSGLRTGQHHSTYLKITIALISHASKVLLHIIHERLKYYIHLQISQ</sequence>
<evidence type="ECO:0000313" key="1">
    <source>
        <dbReference type="EMBL" id="UYV66816.1"/>
    </source>
</evidence>
<accession>A0ABY6KD92</accession>
<name>A0ABY6KD92_9ARAC</name>
<keyword evidence="2" id="KW-1185">Reference proteome</keyword>
<protein>
    <submittedName>
        <fullName evidence="1">Uncharacterized protein</fullName>
    </submittedName>
</protein>
<organism evidence="1 2">
    <name type="scientific">Cordylochernes scorpioides</name>
    <dbReference type="NCBI Taxonomy" id="51811"/>
    <lineage>
        <taxon>Eukaryota</taxon>
        <taxon>Metazoa</taxon>
        <taxon>Ecdysozoa</taxon>
        <taxon>Arthropoda</taxon>
        <taxon>Chelicerata</taxon>
        <taxon>Arachnida</taxon>
        <taxon>Pseudoscorpiones</taxon>
        <taxon>Cheliferoidea</taxon>
        <taxon>Chernetidae</taxon>
        <taxon>Cordylochernes</taxon>
    </lineage>
</organism>
<gene>
    <name evidence="1" type="ORF">LAZ67_4002956</name>
</gene>
<proteinExistence type="predicted"/>